<feature type="transmembrane region" description="Helical" evidence="1">
    <location>
        <begin position="108"/>
        <end position="130"/>
    </location>
</feature>
<keyword evidence="1" id="KW-0472">Membrane</keyword>
<protein>
    <submittedName>
        <fullName evidence="2">Uncharacterized protein</fullName>
    </submittedName>
</protein>
<reference evidence="2" key="1">
    <citation type="submission" date="2017-02" db="EMBL/GenBank/DDBJ databases">
        <title>Genome of Microbulbifer agarilyticus GP101.</title>
        <authorList>
            <person name="Jung J."/>
            <person name="Bae S.S."/>
            <person name="Baek K."/>
        </authorList>
    </citation>
    <scope>NUCLEOTIDE SEQUENCE [LARGE SCALE GENOMIC DNA]</scope>
    <source>
        <strain evidence="2">GP101</strain>
    </source>
</reference>
<feature type="transmembrane region" description="Helical" evidence="1">
    <location>
        <begin position="136"/>
        <end position="157"/>
    </location>
</feature>
<dbReference type="RefSeq" id="WP_077403216.1">
    <property type="nucleotide sequence ID" value="NZ_CP019650.1"/>
</dbReference>
<evidence type="ECO:0000256" key="1">
    <source>
        <dbReference type="SAM" id="Phobius"/>
    </source>
</evidence>
<dbReference type="OrthoDB" id="5732848at2"/>
<evidence type="ECO:0000313" key="2">
    <source>
        <dbReference type="EMBL" id="AQQ67592.1"/>
    </source>
</evidence>
<feature type="transmembrane region" description="Helical" evidence="1">
    <location>
        <begin position="33"/>
        <end position="56"/>
    </location>
</feature>
<feature type="transmembrane region" description="Helical" evidence="1">
    <location>
        <begin position="76"/>
        <end position="96"/>
    </location>
</feature>
<dbReference type="EMBL" id="CP019650">
    <property type="protein sequence ID" value="AQQ67592.1"/>
    <property type="molecule type" value="Genomic_DNA"/>
</dbReference>
<keyword evidence="1" id="KW-0812">Transmembrane</keyword>
<feature type="transmembrane region" description="Helical" evidence="1">
    <location>
        <begin position="169"/>
        <end position="188"/>
    </location>
</feature>
<accession>A0A1Q2M5U2</accession>
<dbReference type="AlphaFoldDB" id="A0A1Q2M5U2"/>
<keyword evidence="1" id="KW-1133">Transmembrane helix</keyword>
<feature type="transmembrane region" description="Helical" evidence="1">
    <location>
        <begin position="223"/>
        <end position="245"/>
    </location>
</feature>
<proteinExistence type="predicted"/>
<sequence length="246" mass="26955">MNIYFSPLAVLALSVIIVTLPFWPVFQRQGHPPILSVSAGVGITYVFLAVLPKMAIVQASLGGKVDDGSILPVERHVYLGALAGFVIFLFIANKGFSERAQAPGSRLTIGEIIVLVVFSVYFAQIGFLLGEWPSGSLLGYFALSCAIGMHFIGINYHLWQRYPCRYSRLFRWFFSCSLIIGWLAAGFADKVGEFVKLSSMFVAGGIIITAIREEIPSQSDANILYFLASVVATTAFVLFAEIVLLR</sequence>
<dbReference type="Proteomes" id="UP000188219">
    <property type="component" value="Chromosome"/>
</dbReference>
<keyword evidence="3" id="KW-1185">Reference proteome</keyword>
<organism evidence="2 3">
    <name type="scientific">Microbulbifer agarilyticus</name>
    <dbReference type="NCBI Taxonomy" id="260552"/>
    <lineage>
        <taxon>Bacteria</taxon>
        <taxon>Pseudomonadati</taxon>
        <taxon>Pseudomonadota</taxon>
        <taxon>Gammaproteobacteria</taxon>
        <taxon>Cellvibrionales</taxon>
        <taxon>Microbulbiferaceae</taxon>
        <taxon>Microbulbifer</taxon>
    </lineage>
</organism>
<dbReference type="STRING" id="260552.Mag101_08020"/>
<dbReference type="KEGG" id="maga:Mag101_08020"/>
<feature type="transmembrane region" description="Helical" evidence="1">
    <location>
        <begin position="6"/>
        <end position="26"/>
    </location>
</feature>
<gene>
    <name evidence="2" type="ORF">Mag101_08020</name>
</gene>
<evidence type="ECO:0000313" key="3">
    <source>
        <dbReference type="Proteomes" id="UP000188219"/>
    </source>
</evidence>
<name>A0A1Q2M5U2_9GAMM</name>